<evidence type="ECO:0000313" key="2">
    <source>
        <dbReference type="Proteomes" id="UP000437065"/>
    </source>
</evidence>
<accession>A0A6B0T8W6</accession>
<comment type="caution">
    <text evidence="1">The sequence shown here is derived from an EMBL/GenBank/DDBJ whole genome shotgun (WGS) entry which is preliminary data.</text>
</comment>
<reference evidence="1 2" key="1">
    <citation type="submission" date="2019-12" db="EMBL/GenBank/DDBJ databases">
        <title>Isolation and characterization of three novel carbon monoxide-oxidizing members of Halobacteria from salione crusts and soils.</title>
        <authorList>
            <person name="Myers M.R."/>
            <person name="King G.M."/>
        </authorList>
    </citation>
    <scope>NUCLEOTIDE SEQUENCE [LARGE SCALE GENOMIC DNA]</scope>
    <source>
        <strain evidence="1 2">WSA2</strain>
    </source>
</reference>
<keyword evidence="2" id="KW-1185">Reference proteome</keyword>
<sequence length="417" mass="46044">MAEIYGELQLPQDDPFWTWDIPYFSDDAIIEYEVRPKDSGHLPDVLVVDDDGLEKYRTQVASIPLYDTQSQDLGWFGSVPWPVVYFDNIPRKLDQVQSWNVEGGMVDIETLDCLTNSRPRRDANVIAGGDYHLVFDWADEVLSSPGSEDVTVEVSARVRRNKPEEAVEVAPAQASTLYTTVGAAGSPVVEAMVPVAEAICSRVPDKMKTLSVADVQTEAPRAVEAVAVTRIVFAVLDDKLGYTPTFVRQLLDGASTWARWGRSVLPVVNSIDHVINDACRVVGAEPGALTDAVEDLLLSLGILVADLLLAKFGLVSRVASFGVKRAHTYLLGIIGEVLGLKAYLVLLRELYNLLEMGIQQTLRKIKSFTRNIEEYGFLTDDEVATVQEFEQEEDLQSLDSGWDLRVGPLNPSPECQS</sequence>
<protein>
    <submittedName>
        <fullName evidence="1">Uncharacterized protein</fullName>
    </submittedName>
</protein>
<dbReference type="Proteomes" id="UP000437065">
    <property type="component" value="Unassembled WGS sequence"/>
</dbReference>
<evidence type="ECO:0000313" key="1">
    <source>
        <dbReference type="EMBL" id="MXR42979.1"/>
    </source>
</evidence>
<gene>
    <name evidence="1" type="ORF">GRX01_16730</name>
</gene>
<dbReference type="AlphaFoldDB" id="A0A6B0T8W6"/>
<organism evidence="1 2">
    <name type="scientific">Halobaculum saliterrae</name>
    <dbReference type="NCBI Taxonomy" id="2073113"/>
    <lineage>
        <taxon>Archaea</taxon>
        <taxon>Methanobacteriati</taxon>
        <taxon>Methanobacteriota</taxon>
        <taxon>Stenosarchaea group</taxon>
        <taxon>Halobacteria</taxon>
        <taxon>Halobacteriales</taxon>
        <taxon>Haloferacaceae</taxon>
        <taxon>Halobaculum</taxon>
    </lineage>
</organism>
<proteinExistence type="predicted"/>
<dbReference type="EMBL" id="WUUS01000012">
    <property type="protein sequence ID" value="MXR42979.1"/>
    <property type="molecule type" value="Genomic_DNA"/>
</dbReference>
<dbReference type="RefSeq" id="WP_159670361.1">
    <property type="nucleotide sequence ID" value="NZ_WUUS01000012.1"/>
</dbReference>
<name>A0A6B0T8W6_9EURY</name>
<dbReference type="OrthoDB" id="350297at2157"/>